<dbReference type="RefSeq" id="WP_252495888.1">
    <property type="nucleotide sequence ID" value="NZ_JACZOI010000543.1"/>
</dbReference>
<feature type="non-terminal residue" evidence="4">
    <location>
        <position position="1"/>
    </location>
</feature>
<reference evidence="4" key="1">
    <citation type="submission" date="2020-09" db="EMBL/GenBank/DDBJ databases">
        <title>Emerging polyconal dissemination of OXA-244-producing E. coli in France.</title>
        <authorList>
            <person name="Emeraud C."/>
            <person name="Girlich D."/>
            <person name="Bonnin R.A."/>
            <person name="Jousset A.B."/>
            <person name="Naas T."/>
            <person name="Dortet L."/>
        </authorList>
    </citation>
    <scope>NUCLEOTIDE SEQUENCE</scope>
    <source>
        <strain evidence="4">225E3</strain>
    </source>
</reference>
<dbReference type="Pfam" id="PF00294">
    <property type="entry name" value="PfkB"/>
    <property type="match status" value="1"/>
</dbReference>
<dbReference type="GO" id="GO:0016301">
    <property type="term" value="F:kinase activity"/>
    <property type="evidence" value="ECO:0007669"/>
    <property type="project" value="UniProtKB-KW"/>
</dbReference>
<comment type="caution">
    <text evidence="4">The sequence shown here is derived from an EMBL/GenBank/DDBJ whole genome shotgun (WGS) entry which is preliminary data.</text>
</comment>
<evidence type="ECO:0000256" key="2">
    <source>
        <dbReference type="ARBA" id="ARBA00022777"/>
    </source>
</evidence>
<dbReference type="PANTHER" id="PTHR10584:SF157">
    <property type="entry name" value="SULFOFRUCTOSE KINASE"/>
    <property type="match status" value="1"/>
</dbReference>
<protein>
    <submittedName>
        <fullName evidence="4">Ribokinase</fullName>
    </submittedName>
</protein>
<sequence length="71" mass="7427">QQEAFSVNVVDTTGAGDVFHGALAVALAEKMPTKEAIRFASAVAAMKCTQPGGRAGIPNREQTESFLSLYA</sequence>
<dbReference type="SUPFAM" id="SSF53613">
    <property type="entry name" value="Ribokinase-like"/>
    <property type="match status" value="1"/>
</dbReference>
<feature type="domain" description="Carbohydrate kinase PfkB" evidence="3">
    <location>
        <begin position="4"/>
        <end position="59"/>
    </location>
</feature>
<dbReference type="PANTHER" id="PTHR10584">
    <property type="entry name" value="SUGAR KINASE"/>
    <property type="match status" value="1"/>
</dbReference>
<dbReference type="InterPro" id="IPR011611">
    <property type="entry name" value="PfkB_dom"/>
</dbReference>
<organism evidence="4 5">
    <name type="scientific">Escherichia coli</name>
    <dbReference type="NCBI Taxonomy" id="562"/>
    <lineage>
        <taxon>Bacteria</taxon>
        <taxon>Pseudomonadati</taxon>
        <taxon>Pseudomonadota</taxon>
        <taxon>Gammaproteobacteria</taxon>
        <taxon>Enterobacterales</taxon>
        <taxon>Enterobacteriaceae</taxon>
        <taxon>Escherichia</taxon>
    </lineage>
</organism>
<dbReference type="PROSITE" id="PS00584">
    <property type="entry name" value="PFKB_KINASES_2"/>
    <property type="match status" value="1"/>
</dbReference>
<accession>A0AAP1RBZ5</accession>
<name>A0AAP1RBZ5_ECOLX</name>
<keyword evidence="1" id="KW-0808">Transferase</keyword>
<dbReference type="InterPro" id="IPR029056">
    <property type="entry name" value="Ribokinase-like"/>
</dbReference>
<dbReference type="Gene3D" id="3.40.1190.20">
    <property type="match status" value="1"/>
</dbReference>
<dbReference type="Proteomes" id="UP000640866">
    <property type="component" value="Unassembled WGS sequence"/>
</dbReference>
<dbReference type="AlphaFoldDB" id="A0AAP1RBZ5"/>
<evidence type="ECO:0000259" key="3">
    <source>
        <dbReference type="Pfam" id="PF00294"/>
    </source>
</evidence>
<dbReference type="GO" id="GO:0005829">
    <property type="term" value="C:cytosol"/>
    <property type="evidence" value="ECO:0007669"/>
    <property type="project" value="TreeGrafter"/>
</dbReference>
<evidence type="ECO:0000313" key="4">
    <source>
        <dbReference type="EMBL" id="MBE0981115.1"/>
    </source>
</evidence>
<keyword evidence="2" id="KW-0418">Kinase</keyword>
<gene>
    <name evidence="4" type="ORF">IH772_28750</name>
</gene>
<evidence type="ECO:0000313" key="5">
    <source>
        <dbReference type="Proteomes" id="UP000640866"/>
    </source>
</evidence>
<dbReference type="EMBL" id="JACZOI010000543">
    <property type="protein sequence ID" value="MBE0981115.1"/>
    <property type="molecule type" value="Genomic_DNA"/>
</dbReference>
<dbReference type="InterPro" id="IPR002173">
    <property type="entry name" value="Carboh/pur_kinase_PfkB_CS"/>
</dbReference>
<evidence type="ECO:0000256" key="1">
    <source>
        <dbReference type="ARBA" id="ARBA00022679"/>
    </source>
</evidence>
<proteinExistence type="predicted"/>